<keyword evidence="2" id="KW-1185">Reference proteome</keyword>
<protein>
    <submittedName>
        <fullName evidence="1">Uncharacterized protein</fullName>
    </submittedName>
</protein>
<evidence type="ECO:0000313" key="1">
    <source>
        <dbReference type="EMBL" id="GCC31865.1"/>
    </source>
</evidence>
<dbReference type="AlphaFoldDB" id="A0A401SN86"/>
<gene>
    <name evidence="1" type="ORF">chiPu_0010326</name>
</gene>
<dbReference type="Proteomes" id="UP000287033">
    <property type="component" value="Unassembled WGS sequence"/>
</dbReference>
<comment type="caution">
    <text evidence="1">The sequence shown here is derived from an EMBL/GenBank/DDBJ whole genome shotgun (WGS) entry which is preliminary data.</text>
</comment>
<reference evidence="1 2" key="1">
    <citation type="journal article" date="2018" name="Nat. Ecol. Evol.">
        <title>Shark genomes provide insights into elasmobranch evolution and the origin of vertebrates.</title>
        <authorList>
            <person name="Hara Y"/>
            <person name="Yamaguchi K"/>
            <person name="Onimaru K"/>
            <person name="Kadota M"/>
            <person name="Koyanagi M"/>
            <person name="Keeley SD"/>
            <person name="Tatsumi K"/>
            <person name="Tanaka K"/>
            <person name="Motone F"/>
            <person name="Kageyama Y"/>
            <person name="Nozu R"/>
            <person name="Adachi N"/>
            <person name="Nishimura O"/>
            <person name="Nakagawa R"/>
            <person name="Tanegashima C"/>
            <person name="Kiyatake I"/>
            <person name="Matsumoto R"/>
            <person name="Murakumo K"/>
            <person name="Nishida K"/>
            <person name="Terakita A"/>
            <person name="Kuratani S"/>
            <person name="Sato K"/>
            <person name="Hyodo S Kuraku.S."/>
        </authorList>
    </citation>
    <scope>NUCLEOTIDE SEQUENCE [LARGE SCALE GENOMIC DNA]</scope>
</reference>
<name>A0A401SN86_CHIPU</name>
<accession>A0A401SN86</accession>
<organism evidence="1 2">
    <name type="scientific">Chiloscyllium punctatum</name>
    <name type="common">Brownbanded bambooshark</name>
    <name type="synonym">Hemiscyllium punctatum</name>
    <dbReference type="NCBI Taxonomy" id="137246"/>
    <lineage>
        <taxon>Eukaryota</taxon>
        <taxon>Metazoa</taxon>
        <taxon>Chordata</taxon>
        <taxon>Craniata</taxon>
        <taxon>Vertebrata</taxon>
        <taxon>Chondrichthyes</taxon>
        <taxon>Elasmobranchii</taxon>
        <taxon>Galeomorphii</taxon>
        <taxon>Galeoidea</taxon>
        <taxon>Orectolobiformes</taxon>
        <taxon>Hemiscylliidae</taxon>
        <taxon>Chiloscyllium</taxon>
    </lineage>
</organism>
<sequence length="116" mass="12920">MLPVARLAHHNKSASLVLVGSVPVLGRSYEPGSLSPSGICANGFIERWRREVAVTLVCLKFETPMRQGLADGSKRVLFFFKKKAKINKLDVQIFEVKFQKVTTDDRNVVSVYNGVI</sequence>
<dbReference type="EMBL" id="BEZZ01000394">
    <property type="protein sequence ID" value="GCC31865.1"/>
    <property type="molecule type" value="Genomic_DNA"/>
</dbReference>
<evidence type="ECO:0000313" key="2">
    <source>
        <dbReference type="Proteomes" id="UP000287033"/>
    </source>
</evidence>
<proteinExistence type="predicted"/>